<sequence length="234" mass="26904">MNFLLVILISFNILQALGYGPSENVGLNNGDCSVENARAKTNTTPKLLLDRKTGRCYEIGTRGPCGLNMIFYKDPREPTSPYGFCDCDQGVRSEYPCSDHPVRQMIYVSKLKQCFPVFSQGPCRNGYWLNLGEADEKPECQPNPCERSLNSRTRNLHRFWFYDPLRKSCYETQTRGYCPVGLTLEVRHNTHIPKCRRKQCHSALGRVRTPLVCKSGSRYSYFLKGCRRSLKLYF</sequence>
<feature type="chain" id="PRO_5046534525" description="DUF4789 domain-containing protein" evidence="1">
    <location>
        <begin position="19"/>
        <end position="234"/>
    </location>
</feature>
<gene>
    <name evidence="3" type="ORF">ODALV1_LOCUS9564</name>
</gene>
<keyword evidence="1" id="KW-0732">Signal</keyword>
<dbReference type="Pfam" id="PF16033">
    <property type="entry name" value="DUF4789"/>
    <property type="match status" value="1"/>
</dbReference>
<evidence type="ECO:0000313" key="4">
    <source>
        <dbReference type="Proteomes" id="UP001642540"/>
    </source>
</evidence>
<keyword evidence="4" id="KW-1185">Reference proteome</keyword>
<comment type="caution">
    <text evidence="3">The sequence shown here is derived from an EMBL/GenBank/DDBJ whole genome shotgun (WGS) entry which is preliminary data.</text>
</comment>
<evidence type="ECO:0000259" key="2">
    <source>
        <dbReference type="Pfam" id="PF16033"/>
    </source>
</evidence>
<feature type="domain" description="DUF4789" evidence="2">
    <location>
        <begin position="64"/>
        <end position="160"/>
    </location>
</feature>
<organism evidence="3 4">
    <name type="scientific">Orchesella dallaii</name>
    <dbReference type="NCBI Taxonomy" id="48710"/>
    <lineage>
        <taxon>Eukaryota</taxon>
        <taxon>Metazoa</taxon>
        <taxon>Ecdysozoa</taxon>
        <taxon>Arthropoda</taxon>
        <taxon>Hexapoda</taxon>
        <taxon>Collembola</taxon>
        <taxon>Entomobryomorpha</taxon>
        <taxon>Entomobryoidea</taxon>
        <taxon>Orchesellidae</taxon>
        <taxon>Orchesellinae</taxon>
        <taxon>Orchesella</taxon>
    </lineage>
</organism>
<dbReference type="PANTHER" id="PTHR21177">
    <property type="entry name" value="IP06524P-RELATED"/>
    <property type="match status" value="1"/>
</dbReference>
<proteinExistence type="predicted"/>
<dbReference type="EMBL" id="CAXLJM020000028">
    <property type="protein sequence ID" value="CAL8097151.1"/>
    <property type="molecule type" value="Genomic_DNA"/>
</dbReference>
<dbReference type="InterPro" id="IPR031993">
    <property type="entry name" value="DUF4789"/>
</dbReference>
<dbReference type="Proteomes" id="UP001642540">
    <property type="component" value="Unassembled WGS sequence"/>
</dbReference>
<protein>
    <recommendedName>
        <fullName evidence="2">DUF4789 domain-containing protein</fullName>
    </recommendedName>
</protein>
<evidence type="ECO:0000313" key="3">
    <source>
        <dbReference type="EMBL" id="CAL8097151.1"/>
    </source>
</evidence>
<accession>A0ABP1QER2</accession>
<reference evidence="3 4" key="1">
    <citation type="submission" date="2024-08" db="EMBL/GenBank/DDBJ databases">
        <authorList>
            <person name="Cucini C."/>
            <person name="Frati F."/>
        </authorList>
    </citation>
    <scope>NUCLEOTIDE SEQUENCE [LARGE SCALE GENOMIC DNA]</scope>
</reference>
<name>A0ABP1QER2_9HEXA</name>
<evidence type="ECO:0000256" key="1">
    <source>
        <dbReference type="SAM" id="SignalP"/>
    </source>
</evidence>
<feature type="signal peptide" evidence="1">
    <location>
        <begin position="1"/>
        <end position="18"/>
    </location>
</feature>